<evidence type="ECO:0000256" key="5">
    <source>
        <dbReference type="ARBA" id="ARBA00022692"/>
    </source>
</evidence>
<feature type="transmembrane region" description="Helical" evidence="9">
    <location>
        <begin position="135"/>
        <end position="160"/>
    </location>
</feature>
<feature type="transmembrane region" description="Helical" evidence="9">
    <location>
        <begin position="180"/>
        <end position="202"/>
    </location>
</feature>
<dbReference type="EMBL" id="DXGA01000056">
    <property type="protein sequence ID" value="HIW93396.1"/>
    <property type="molecule type" value="Genomic_DNA"/>
</dbReference>
<keyword evidence="6 8" id="KW-1133">Transmembrane helix</keyword>
<feature type="transmembrane region" description="Helical" evidence="9">
    <location>
        <begin position="346"/>
        <end position="368"/>
    </location>
</feature>
<dbReference type="InterPro" id="IPR045018">
    <property type="entry name" value="Azg-like"/>
</dbReference>
<dbReference type="AlphaFoldDB" id="A0A9D1RS02"/>
<dbReference type="InterPro" id="IPR006043">
    <property type="entry name" value="NCS2"/>
</dbReference>
<dbReference type="InterPro" id="IPR026033">
    <property type="entry name" value="Azg-like_bact_archaea"/>
</dbReference>
<keyword evidence="4 8" id="KW-1003">Cell membrane</keyword>
<feature type="transmembrane region" description="Helical" evidence="9">
    <location>
        <begin position="443"/>
        <end position="460"/>
    </location>
</feature>
<feature type="transmembrane region" description="Helical" evidence="9">
    <location>
        <begin position="209"/>
        <end position="229"/>
    </location>
</feature>
<keyword evidence="3 8" id="KW-0813">Transport</keyword>
<feature type="transmembrane region" description="Helical" evidence="9">
    <location>
        <begin position="21"/>
        <end position="40"/>
    </location>
</feature>
<dbReference type="Proteomes" id="UP000824192">
    <property type="component" value="Unassembled WGS sequence"/>
</dbReference>
<evidence type="ECO:0000256" key="1">
    <source>
        <dbReference type="ARBA" id="ARBA00004651"/>
    </source>
</evidence>
<protein>
    <submittedName>
        <fullName evidence="10">NCS2 family permease</fullName>
    </submittedName>
</protein>
<feature type="transmembrane region" description="Helical" evidence="9">
    <location>
        <begin position="405"/>
        <end position="431"/>
    </location>
</feature>
<evidence type="ECO:0000256" key="2">
    <source>
        <dbReference type="ARBA" id="ARBA00005697"/>
    </source>
</evidence>
<feature type="transmembrane region" description="Helical" evidence="9">
    <location>
        <begin position="52"/>
        <end position="72"/>
    </location>
</feature>
<evidence type="ECO:0000313" key="10">
    <source>
        <dbReference type="EMBL" id="HIW93396.1"/>
    </source>
</evidence>
<dbReference type="GO" id="GO:0005345">
    <property type="term" value="F:purine nucleobase transmembrane transporter activity"/>
    <property type="evidence" value="ECO:0007669"/>
    <property type="project" value="TreeGrafter"/>
</dbReference>
<evidence type="ECO:0000256" key="9">
    <source>
        <dbReference type="SAM" id="Phobius"/>
    </source>
</evidence>
<feature type="transmembrane region" description="Helical" evidence="9">
    <location>
        <begin position="374"/>
        <end position="393"/>
    </location>
</feature>
<comment type="subcellular location">
    <subcellularLocation>
        <location evidence="1 8">Cell membrane</location>
        <topology evidence="1 8">Multi-pass membrane protein</topology>
    </subcellularLocation>
</comment>
<keyword evidence="7 8" id="KW-0472">Membrane</keyword>
<comment type="similarity">
    <text evidence="2 8">Belongs to the nucleobase:cation symporter-2 (NCS2) (TC 2.A.40) family. Azg-like subfamily.</text>
</comment>
<evidence type="ECO:0000256" key="3">
    <source>
        <dbReference type="ARBA" id="ARBA00022448"/>
    </source>
</evidence>
<name>A0A9D1RS02_9FIRM</name>
<evidence type="ECO:0000256" key="8">
    <source>
        <dbReference type="PIRNR" id="PIRNR005353"/>
    </source>
</evidence>
<dbReference type="PIRSF" id="PIRSF005353">
    <property type="entry name" value="PbuG"/>
    <property type="match status" value="1"/>
</dbReference>
<evidence type="ECO:0000256" key="6">
    <source>
        <dbReference type="ARBA" id="ARBA00022989"/>
    </source>
</evidence>
<dbReference type="PANTHER" id="PTHR43337:SF1">
    <property type="entry name" value="XANTHINE_URACIL PERMEASE C887.17-RELATED"/>
    <property type="match status" value="1"/>
</dbReference>
<feature type="transmembrane region" description="Helical" evidence="9">
    <location>
        <begin position="311"/>
        <end position="334"/>
    </location>
</feature>
<evidence type="ECO:0000256" key="4">
    <source>
        <dbReference type="ARBA" id="ARBA00022475"/>
    </source>
</evidence>
<comment type="caution">
    <text evidence="10">The sequence shown here is derived from an EMBL/GenBank/DDBJ whole genome shotgun (WGS) entry which is preliminary data.</text>
</comment>
<dbReference type="Pfam" id="PF00860">
    <property type="entry name" value="Xan_ur_permease"/>
    <property type="match status" value="1"/>
</dbReference>
<evidence type="ECO:0000256" key="7">
    <source>
        <dbReference type="ARBA" id="ARBA00023136"/>
    </source>
</evidence>
<proteinExistence type="inferred from homology"/>
<organism evidence="10 11">
    <name type="scientific">Candidatus Flavonifractor merdipullorum</name>
    <dbReference type="NCBI Taxonomy" id="2838590"/>
    <lineage>
        <taxon>Bacteria</taxon>
        <taxon>Bacillati</taxon>
        <taxon>Bacillota</taxon>
        <taxon>Clostridia</taxon>
        <taxon>Eubacteriales</taxon>
        <taxon>Oscillospiraceae</taxon>
        <taxon>Flavonifractor</taxon>
    </lineage>
</organism>
<evidence type="ECO:0000313" key="11">
    <source>
        <dbReference type="Proteomes" id="UP000824192"/>
    </source>
</evidence>
<reference evidence="10" key="1">
    <citation type="journal article" date="2021" name="PeerJ">
        <title>Extensive microbial diversity within the chicken gut microbiome revealed by metagenomics and culture.</title>
        <authorList>
            <person name="Gilroy R."/>
            <person name="Ravi A."/>
            <person name="Getino M."/>
            <person name="Pursley I."/>
            <person name="Horton D.L."/>
            <person name="Alikhan N.F."/>
            <person name="Baker D."/>
            <person name="Gharbi K."/>
            <person name="Hall N."/>
            <person name="Watson M."/>
            <person name="Adriaenssens E.M."/>
            <person name="Foster-Nyarko E."/>
            <person name="Jarju S."/>
            <person name="Secka A."/>
            <person name="Antonio M."/>
            <person name="Oren A."/>
            <person name="Chaudhuri R.R."/>
            <person name="La Ragione R."/>
            <person name="Hildebrand F."/>
            <person name="Pallen M.J."/>
        </authorList>
    </citation>
    <scope>NUCLEOTIDE SEQUENCE</scope>
    <source>
        <strain evidence="10">ChiGjej6B6-1540</strain>
    </source>
</reference>
<sequence length="461" mass="48415">MTGTLCERLFHLKEKGTTVKTECFAGITTFVTMAYILAVNPEMLSATGMDKGAVFTATALAACAATLLMALLSNYPFALAPGMGLNAYFAYTVVIKQGYSWQMALAAVFLEGIIFVLLSLTPVRESIFNAIPRPLKLGVTWGIGLFILFIGLQNAHLIVADSSTMVAIYPFRDAILSGEMRSVGVGAVLAFGGILLTGILLIRKVPGALLIGIGGVWGAAIVLELLGVYVPNPELAMYSVLPDFSAGLAVPSLAPTLMKMDFSGVLTLNFLTVTLSFLFVDVFDTLGGVIGMASQGKMLDESGRLPGIRGVLLSDALGTSIGAMLGTSTTTTFAESAAGIAAGGKTGLTSVVTAALFALSLFLSPLFLAVPGFATAPALVIVGLMMLSSIRALDPTDWRESIPAYLTMAAMPFCYSISEGIAAGVLAYVVIHLFTGKKEEKKLNPVLLVLAVVFVCKYIWL</sequence>
<reference evidence="10" key="2">
    <citation type="submission" date="2021-04" db="EMBL/GenBank/DDBJ databases">
        <authorList>
            <person name="Gilroy R."/>
        </authorList>
    </citation>
    <scope>NUCLEOTIDE SEQUENCE</scope>
    <source>
        <strain evidence="10">ChiGjej6B6-1540</strain>
    </source>
</reference>
<feature type="transmembrane region" description="Helical" evidence="9">
    <location>
        <begin position="266"/>
        <end position="291"/>
    </location>
</feature>
<dbReference type="GO" id="GO:0005886">
    <property type="term" value="C:plasma membrane"/>
    <property type="evidence" value="ECO:0007669"/>
    <property type="project" value="UniProtKB-SubCell"/>
</dbReference>
<feature type="transmembrane region" description="Helical" evidence="9">
    <location>
        <begin position="77"/>
        <end position="95"/>
    </location>
</feature>
<feature type="transmembrane region" description="Helical" evidence="9">
    <location>
        <begin position="101"/>
        <end position="123"/>
    </location>
</feature>
<gene>
    <name evidence="10" type="ORF">H9868_02525</name>
</gene>
<dbReference type="PANTHER" id="PTHR43337">
    <property type="entry name" value="XANTHINE/URACIL PERMEASE C887.17-RELATED"/>
    <property type="match status" value="1"/>
</dbReference>
<keyword evidence="5 8" id="KW-0812">Transmembrane</keyword>
<accession>A0A9D1RS02</accession>